<gene>
    <name evidence="2" type="ORF">JOF55_002447</name>
</gene>
<dbReference type="SUPFAM" id="SSF55073">
    <property type="entry name" value="Nucleotide cyclase"/>
    <property type="match status" value="1"/>
</dbReference>
<comment type="caution">
    <text evidence="2">The sequence shown here is derived from an EMBL/GenBank/DDBJ whole genome shotgun (WGS) entry which is preliminary data.</text>
</comment>
<evidence type="ECO:0000259" key="1">
    <source>
        <dbReference type="PROSITE" id="PS50887"/>
    </source>
</evidence>
<dbReference type="InterPro" id="IPR029787">
    <property type="entry name" value="Nucleotide_cyclase"/>
</dbReference>
<dbReference type="GO" id="GO:0043709">
    <property type="term" value="P:cell adhesion involved in single-species biofilm formation"/>
    <property type="evidence" value="ECO:0007669"/>
    <property type="project" value="TreeGrafter"/>
</dbReference>
<dbReference type="InterPro" id="IPR000160">
    <property type="entry name" value="GGDEF_dom"/>
</dbReference>
<keyword evidence="3" id="KW-1185">Reference proteome</keyword>
<dbReference type="GO" id="GO:1902201">
    <property type="term" value="P:negative regulation of bacterial-type flagellum-dependent cell motility"/>
    <property type="evidence" value="ECO:0007669"/>
    <property type="project" value="TreeGrafter"/>
</dbReference>
<dbReference type="Pfam" id="PF00990">
    <property type="entry name" value="GGDEF"/>
    <property type="match status" value="1"/>
</dbReference>
<dbReference type="EMBL" id="JAVDXW010000001">
    <property type="protein sequence ID" value="MDR7302266.1"/>
    <property type="molecule type" value="Genomic_DNA"/>
</dbReference>
<evidence type="ECO:0000313" key="3">
    <source>
        <dbReference type="Proteomes" id="UP001180845"/>
    </source>
</evidence>
<name>A0AAE3ZEB4_9ACTN</name>
<accession>A0AAE3ZEB4</accession>
<feature type="domain" description="GGDEF" evidence="1">
    <location>
        <begin position="377"/>
        <end position="510"/>
    </location>
</feature>
<reference evidence="2" key="1">
    <citation type="submission" date="2023-07" db="EMBL/GenBank/DDBJ databases">
        <title>Sequencing the genomes of 1000 actinobacteria strains.</title>
        <authorList>
            <person name="Klenk H.-P."/>
        </authorList>
    </citation>
    <scope>NUCLEOTIDE SEQUENCE</scope>
    <source>
        <strain evidence="2">DSM 45977</strain>
    </source>
</reference>
<protein>
    <submittedName>
        <fullName evidence="2">Diguanylate cyclase (GGDEF)-like protein</fullName>
    </submittedName>
</protein>
<dbReference type="RefSeq" id="WP_310273650.1">
    <property type="nucleotide sequence ID" value="NZ_JAVDXW010000001.1"/>
</dbReference>
<dbReference type="Proteomes" id="UP001180845">
    <property type="component" value="Unassembled WGS sequence"/>
</dbReference>
<dbReference type="AlphaFoldDB" id="A0AAE3ZEB4"/>
<dbReference type="InterPro" id="IPR043128">
    <property type="entry name" value="Rev_trsase/Diguanyl_cyclase"/>
</dbReference>
<sequence>MDDAGTQADGYEAAFDEIRRRSRDGDDEGVIDLATAVTARAQEPRIVGIALMLRLGGSLNLGRLDECPALLDQAFEVLDGTHEHALLGGVQALAAFVAAQSSIERCVRHLVQGRRELDRVRYPGVEAVEAWHNLAVSFSYAGFHVQAMEVAERGYLIGQTLGLSTGDHALPEVAVRRAVSLDHCGDTEGCTRLLREVLDTWSRRTTPSELRCAEQYYYGYAAARLAALGEDVTPLPELLDTDIAGWEIDDLRMLGGACLAIAEGRPREALRRLADRNPHPYTLGAAEIFRLRAMAQTAVGDHRAALAADRQAMRSATETTDLLRERLIDGTRMQLDHESLRRTVEQYASEALTDPLTGLPNRRHFDRWVAHFAERNIRTAVGIIDLDDFKAVNTVHGHLGGDLVLQRAAAVLARTVRSGDFVARYGGDEFIIALPHTDLATAHDVGGRLATAVADEEWEALVTGTPVSISIGWAELTDMHDVTRALEVADHAMLTQKDRFAHPRESSTSR</sequence>
<dbReference type="InterPro" id="IPR050469">
    <property type="entry name" value="Diguanylate_Cyclase"/>
</dbReference>
<dbReference type="PANTHER" id="PTHR45138">
    <property type="entry name" value="REGULATORY COMPONENTS OF SENSORY TRANSDUCTION SYSTEM"/>
    <property type="match status" value="1"/>
</dbReference>
<organism evidence="2 3">
    <name type="scientific">Haloactinomyces albus</name>
    <dbReference type="NCBI Taxonomy" id="1352928"/>
    <lineage>
        <taxon>Bacteria</taxon>
        <taxon>Bacillati</taxon>
        <taxon>Actinomycetota</taxon>
        <taxon>Actinomycetes</taxon>
        <taxon>Actinopolysporales</taxon>
        <taxon>Actinopolysporaceae</taxon>
        <taxon>Haloactinomyces</taxon>
    </lineage>
</organism>
<evidence type="ECO:0000313" key="2">
    <source>
        <dbReference type="EMBL" id="MDR7302266.1"/>
    </source>
</evidence>
<dbReference type="NCBIfam" id="TIGR00254">
    <property type="entry name" value="GGDEF"/>
    <property type="match status" value="1"/>
</dbReference>
<dbReference type="GO" id="GO:0005886">
    <property type="term" value="C:plasma membrane"/>
    <property type="evidence" value="ECO:0007669"/>
    <property type="project" value="TreeGrafter"/>
</dbReference>
<dbReference type="Gene3D" id="3.30.70.270">
    <property type="match status" value="1"/>
</dbReference>
<dbReference type="SMART" id="SM00267">
    <property type="entry name" value="GGDEF"/>
    <property type="match status" value="1"/>
</dbReference>
<dbReference type="PANTHER" id="PTHR45138:SF9">
    <property type="entry name" value="DIGUANYLATE CYCLASE DGCM-RELATED"/>
    <property type="match status" value="1"/>
</dbReference>
<proteinExistence type="predicted"/>
<dbReference type="GO" id="GO:0052621">
    <property type="term" value="F:diguanylate cyclase activity"/>
    <property type="evidence" value="ECO:0007669"/>
    <property type="project" value="TreeGrafter"/>
</dbReference>
<dbReference type="PROSITE" id="PS50887">
    <property type="entry name" value="GGDEF"/>
    <property type="match status" value="1"/>
</dbReference>
<dbReference type="CDD" id="cd01949">
    <property type="entry name" value="GGDEF"/>
    <property type="match status" value="1"/>
</dbReference>